<comment type="caution">
    <text evidence="4">The sequence shown here is derived from an EMBL/GenBank/DDBJ whole genome shotgun (WGS) entry which is preliminary data.</text>
</comment>
<dbReference type="AlphaFoldDB" id="A0A8H7B5K9"/>
<evidence type="ECO:0000313" key="4">
    <source>
        <dbReference type="EMBL" id="KAF7673226.1"/>
    </source>
</evidence>
<feature type="domain" description="DUF7029" evidence="2">
    <location>
        <begin position="81"/>
        <end position="177"/>
    </location>
</feature>
<dbReference type="Pfam" id="PF22974">
    <property type="entry name" value="DUF7029"/>
    <property type="match status" value="1"/>
</dbReference>
<reference evidence="4" key="2">
    <citation type="submission" date="2020-08" db="EMBL/GenBank/DDBJ databases">
        <title>Draft Genome Sequence of Cumin Blight Pathogen Alternaria burnsii.</title>
        <authorList>
            <person name="Feng Z."/>
        </authorList>
    </citation>
    <scope>NUCLEOTIDE SEQUENCE</scope>
    <source>
        <strain evidence="4">CBS107.38</strain>
    </source>
</reference>
<evidence type="ECO:0000259" key="3">
    <source>
        <dbReference type="Pfam" id="PF23865"/>
    </source>
</evidence>
<dbReference type="EMBL" id="JAAABM010000013">
    <property type="protein sequence ID" value="KAF7673226.1"/>
    <property type="molecule type" value="Genomic_DNA"/>
</dbReference>
<dbReference type="InterPro" id="IPR055647">
    <property type="entry name" value="DUF7223"/>
</dbReference>
<dbReference type="RefSeq" id="XP_038783561.1">
    <property type="nucleotide sequence ID" value="XM_038933596.1"/>
</dbReference>
<dbReference type="Pfam" id="PF23865">
    <property type="entry name" value="DUF7223"/>
    <property type="match status" value="1"/>
</dbReference>
<feature type="signal peptide" evidence="1">
    <location>
        <begin position="1"/>
        <end position="24"/>
    </location>
</feature>
<evidence type="ECO:0000313" key="5">
    <source>
        <dbReference type="Proteomes" id="UP000596902"/>
    </source>
</evidence>
<gene>
    <name evidence="4" type="ORF">GT037_008549</name>
</gene>
<dbReference type="Proteomes" id="UP000596902">
    <property type="component" value="Unassembled WGS sequence"/>
</dbReference>
<dbReference type="InterPro" id="IPR054293">
    <property type="entry name" value="DUF7029"/>
</dbReference>
<dbReference type="GeneID" id="62206774"/>
<accession>A0A8H7B5K9</accession>
<sequence length="749" mass="81938">MQLSSLRGTLVVFLIAYLKTDVAAISRDDLETHRLLRAATKRSDLYRRGVRITKRFETELAYVENENVWNDESTFASQVQVSSRKPLLNLEEHEHHLQDVQCDDDTMKLHFVDTSSARDARSACHGAHGGLIITSHKSCNEEGERSVYQVHDVSFAKDGEALELSVSKTTWQAAFDYVDISFGHTTEDHVYRRHSDFTRLRRKRQNRINIPTDTPDDVNTVAFDLGSELLNKTFGLESFLSAISPGNPVPESSVPIEIGCKRCTTSGQLALTQGAFKIDASQIDLIPDAFEGGDDGKEITSVITGGFVELVATGVGARLELFARPVSSGEFEITLFQVPIAGFVIPGVGKAGAIFEPRIAFDFELSGTLEVNYGLEVTVPDGSSLRVELTDLASSSLTGFQESRLTPLPVEVNVTDAEILLGLAFVPSIPIGFEFLDQLKAEVTPSLQLPRLDAKLSSKIIENCGNGSNSTHSDAPFANHTAGLSPELIKLGPLALVEANISLSIDIALDVSLPALPPPFNAVGIEENIFTAVFPLLSSCASPDNAFNNATGVVVPPSMASHSAMATMSNATMGMAHADDTAALVSEEAAAPTLDPSISFIFASDVVSSTSELIATSTPTSTIMSATSLTNYFDKGKLYCLHSFHALHFFSVIPYFDDCDRENLYYLYYFSKTHVDTDRLHCLCDIITMYYYIDSGLWLHHIVNVPSGDYDNAMRHHSDEPYHKNDLHHGGSVYSDFDPLFAYINSYDE</sequence>
<protein>
    <submittedName>
        <fullName evidence="4">Uncharacterized protein</fullName>
    </submittedName>
</protein>
<feature type="chain" id="PRO_5034670793" evidence="1">
    <location>
        <begin position="25"/>
        <end position="749"/>
    </location>
</feature>
<name>A0A8H7B5K9_9PLEO</name>
<keyword evidence="5" id="KW-1185">Reference proteome</keyword>
<reference evidence="4" key="1">
    <citation type="submission" date="2020-01" db="EMBL/GenBank/DDBJ databases">
        <authorList>
            <person name="Feng Z.H.Z."/>
        </authorList>
    </citation>
    <scope>NUCLEOTIDE SEQUENCE</scope>
    <source>
        <strain evidence="4">CBS107.38</strain>
    </source>
</reference>
<keyword evidence="1" id="KW-0732">Signal</keyword>
<evidence type="ECO:0000256" key="1">
    <source>
        <dbReference type="SAM" id="SignalP"/>
    </source>
</evidence>
<organism evidence="4 5">
    <name type="scientific">Alternaria burnsii</name>
    <dbReference type="NCBI Taxonomy" id="1187904"/>
    <lineage>
        <taxon>Eukaryota</taxon>
        <taxon>Fungi</taxon>
        <taxon>Dikarya</taxon>
        <taxon>Ascomycota</taxon>
        <taxon>Pezizomycotina</taxon>
        <taxon>Dothideomycetes</taxon>
        <taxon>Pleosporomycetidae</taxon>
        <taxon>Pleosporales</taxon>
        <taxon>Pleosporineae</taxon>
        <taxon>Pleosporaceae</taxon>
        <taxon>Alternaria</taxon>
        <taxon>Alternaria sect. Alternaria</taxon>
    </lineage>
</organism>
<evidence type="ECO:0000259" key="2">
    <source>
        <dbReference type="Pfam" id="PF22974"/>
    </source>
</evidence>
<feature type="domain" description="DUF7223" evidence="3">
    <location>
        <begin position="254"/>
        <end position="467"/>
    </location>
</feature>
<proteinExistence type="predicted"/>